<proteinExistence type="inferred from homology"/>
<keyword evidence="3" id="KW-0732">Signal</keyword>
<dbReference type="Gene3D" id="3.40.190.10">
    <property type="entry name" value="Periplasmic binding protein-like II"/>
    <property type="match status" value="2"/>
</dbReference>
<dbReference type="AlphaFoldDB" id="A0A4R2NY01"/>
<sequence>MLRQKTGKGIALIAILSVIFAVLSGCSGEKNSESSETAWDKIKKKDVLVVGTAGTLYPTSYHDEKTNKLTGYDVEVMKEIAKRLGLDIKFKEIGFDGLFSSLNSSRIDVAANDIGITKERKKKLAFSDPYKYSFGSMVVRKKDHSGIHSFDDLKGKVAAGAANTIYTNIAKDFGAKTKIYGNVTNDVYFRDLSIGRTDVILNDYYLQKIALKYMPQFDLMIAPNLYYKPSQGGLAVKKGNDELVSQLNKALKDMKADGTLSKISKTFFAGMDVSKKPDVDIKPVKLDKKDK</sequence>
<dbReference type="Proteomes" id="UP000295416">
    <property type="component" value="Unassembled WGS sequence"/>
</dbReference>
<comment type="similarity">
    <text evidence="2 4">Belongs to the bacterial solute-binding protein 3 family.</text>
</comment>
<comment type="caution">
    <text evidence="6">The sequence shown here is derived from an EMBL/GenBank/DDBJ whole genome shotgun (WGS) entry which is preliminary data.</text>
</comment>
<evidence type="ECO:0000313" key="6">
    <source>
        <dbReference type="EMBL" id="TCP27060.1"/>
    </source>
</evidence>
<evidence type="ECO:0000256" key="2">
    <source>
        <dbReference type="ARBA" id="ARBA00010333"/>
    </source>
</evidence>
<reference evidence="6 7" key="1">
    <citation type="submission" date="2019-03" db="EMBL/GenBank/DDBJ databases">
        <title>Genomic Encyclopedia of Type Strains, Phase IV (KMG-IV): sequencing the most valuable type-strain genomes for metagenomic binning, comparative biology and taxonomic classification.</title>
        <authorList>
            <person name="Goeker M."/>
        </authorList>
    </citation>
    <scope>NUCLEOTIDE SEQUENCE [LARGE SCALE GENOMIC DNA]</scope>
    <source>
        <strain evidence="6 7">DSM 19377</strain>
    </source>
</reference>
<dbReference type="InterPro" id="IPR018313">
    <property type="entry name" value="SBP_3_CS"/>
</dbReference>
<dbReference type="PROSITE" id="PS51257">
    <property type="entry name" value="PROKAR_LIPOPROTEIN"/>
    <property type="match status" value="1"/>
</dbReference>
<dbReference type="GO" id="GO:0030313">
    <property type="term" value="C:cell envelope"/>
    <property type="evidence" value="ECO:0007669"/>
    <property type="project" value="UniProtKB-SubCell"/>
</dbReference>
<gene>
    <name evidence="6" type="ORF">EV207_11838</name>
</gene>
<evidence type="ECO:0000256" key="3">
    <source>
        <dbReference type="ARBA" id="ARBA00022729"/>
    </source>
</evidence>
<name>A0A4R2NY01_9BACL</name>
<dbReference type="SUPFAM" id="SSF53850">
    <property type="entry name" value="Periplasmic binding protein-like II"/>
    <property type="match status" value="1"/>
</dbReference>
<protein>
    <submittedName>
        <fullName evidence="6">Amino acid ABC transporter substrate-binding protein (PAAT family)</fullName>
    </submittedName>
</protein>
<evidence type="ECO:0000256" key="1">
    <source>
        <dbReference type="ARBA" id="ARBA00004196"/>
    </source>
</evidence>
<evidence type="ECO:0000313" key="7">
    <source>
        <dbReference type="Proteomes" id="UP000295416"/>
    </source>
</evidence>
<dbReference type="EMBL" id="SLXK01000018">
    <property type="protein sequence ID" value="TCP27060.1"/>
    <property type="molecule type" value="Genomic_DNA"/>
</dbReference>
<dbReference type="Pfam" id="PF00497">
    <property type="entry name" value="SBP_bac_3"/>
    <property type="match status" value="1"/>
</dbReference>
<dbReference type="InterPro" id="IPR001638">
    <property type="entry name" value="Solute-binding_3/MltF_N"/>
</dbReference>
<dbReference type="PANTHER" id="PTHR35936">
    <property type="entry name" value="MEMBRANE-BOUND LYTIC MUREIN TRANSGLYCOSYLASE F"/>
    <property type="match status" value="1"/>
</dbReference>
<dbReference type="PANTHER" id="PTHR35936:SF34">
    <property type="entry name" value="ABC TRANSPORTER EXTRACELLULAR-BINDING PROTEIN YCKB-RELATED"/>
    <property type="match status" value="1"/>
</dbReference>
<keyword evidence="7" id="KW-1185">Reference proteome</keyword>
<evidence type="ECO:0000256" key="4">
    <source>
        <dbReference type="RuleBase" id="RU003744"/>
    </source>
</evidence>
<feature type="domain" description="Solute-binding protein family 3/N-terminal" evidence="5">
    <location>
        <begin position="47"/>
        <end position="271"/>
    </location>
</feature>
<dbReference type="RefSeq" id="WP_132746536.1">
    <property type="nucleotide sequence ID" value="NZ_SLXK01000018.1"/>
</dbReference>
<dbReference type="SMART" id="SM00062">
    <property type="entry name" value="PBPb"/>
    <property type="match status" value="1"/>
</dbReference>
<accession>A0A4R2NY01</accession>
<dbReference type="OrthoDB" id="8613538at2"/>
<organism evidence="6 7">
    <name type="scientific">Scopulibacillus darangshiensis</name>
    <dbReference type="NCBI Taxonomy" id="442528"/>
    <lineage>
        <taxon>Bacteria</taxon>
        <taxon>Bacillati</taxon>
        <taxon>Bacillota</taxon>
        <taxon>Bacilli</taxon>
        <taxon>Bacillales</taxon>
        <taxon>Sporolactobacillaceae</taxon>
        <taxon>Scopulibacillus</taxon>
    </lineage>
</organism>
<dbReference type="PROSITE" id="PS01039">
    <property type="entry name" value="SBP_BACTERIAL_3"/>
    <property type="match status" value="1"/>
</dbReference>
<evidence type="ECO:0000259" key="5">
    <source>
        <dbReference type="SMART" id="SM00062"/>
    </source>
</evidence>
<comment type="subcellular location">
    <subcellularLocation>
        <location evidence="1">Cell envelope</location>
    </subcellularLocation>
</comment>